<organism evidence="8 9">
    <name type="scientific">Plantactinospora endophytica</name>
    <dbReference type="NCBI Taxonomy" id="673535"/>
    <lineage>
        <taxon>Bacteria</taxon>
        <taxon>Bacillati</taxon>
        <taxon>Actinomycetota</taxon>
        <taxon>Actinomycetes</taxon>
        <taxon>Micromonosporales</taxon>
        <taxon>Micromonosporaceae</taxon>
        <taxon>Plantactinospora</taxon>
    </lineage>
</organism>
<keyword evidence="1" id="KW-0001">2Fe-2S</keyword>
<evidence type="ECO:0000313" key="9">
    <source>
        <dbReference type="Proteomes" id="UP000646749"/>
    </source>
</evidence>
<dbReference type="InterPro" id="IPR001041">
    <property type="entry name" value="2Fe-2S_ferredoxin-type"/>
</dbReference>
<feature type="region of interest" description="Disordered" evidence="6">
    <location>
        <begin position="150"/>
        <end position="217"/>
    </location>
</feature>
<dbReference type="PROSITE" id="PS00197">
    <property type="entry name" value="2FE2S_FER_1"/>
    <property type="match status" value="1"/>
</dbReference>
<comment type="caution">
    <text evidence="8">The sequence shown here is derived from an EMBL/GenBank/DDBJ whole genome shotgun (WGS) entry which is preliminary data.</text>
</comment>
<dbReference type="InterPro" id="IPR036884">
    <property type="entry name" value="2Fe-2S-bd_dom_sf"/>
</dbReference>
<accession>A0ABQ4E1S0</accession>
<feature type="domain" description="2Fe-2S ferredoxin-type" evidence="7">
    <location>
        <begin position="3"/>
        <end position="79"/>
    </location>
</feature>
<evidence type="ECO:0000256" key="3">
    <source>
        <dbReference type="ARBA" id="ARBA00023002"/>
    </source>
</evidence>
<evidence type="ECO:0000259" key="7">
    <source>
        <dbReference type="PROSITE" id="PS51085"/>
    </source>
</evidence>
<dbReference type="InterPro" id="IPR002888">
    <property type="entry name" value="2Fe-2S-bd"/>
</dbReference>
<dbReference type="InterPro" id="IPR006058">
    <property type="entry name" value="2Fe2S_fd_BS"/>
</dbReference>
<gene>
    <name evidence="8" type="ORF">Pen02_36000</name>
</gene>
<dbReference type="PROSITE" id="PS51085">
    <property type="entry name" value="2FE2S_FER_2"/>
    <property type="match status" value="1"/>
</dbReference>
<keyword evidence="2" id="KW-0479">Metal-binding</keyword>
<dbReference type="RefSeq" id="WP_203867162.1">
    <property type="nucleotide sequence ID" value="NZ_BONW01000016.1"/>
</dbReference>
<dbReference type="InterPro" id="IPR051452">
    <property type="entry name" value="Diverse_Oxidoreductases"/>
</dbReference>
<sequence length="217" mass="21872">MEQTFELTVNGERRQVDADGDSTLLHVLREVLDLRGSRFGCGLGLCGACFVLLDGRPAPSCDVPMWSVAGRTVTTVEGLADGDEPHPVQRAFLDEQAAQCGYCVSGILVSAAALLAEQPRPDESTVAAALDRHLCRCGAQRRMIRAVVRAGRSTDTDTDTGPGICGDGGGAATGVGRAGDGTRGDHGGATGTADGMDGSGTNGAATGVGGAGTGAGR</sequence>
<evidence type="ECO:0000313" key="8">
    <source>
        <dbReference type="EMBL" id="GIG88664.1"/>
    </source>
</evidence>
<dbReference type="InterPro" id="IPR036010">
    <property type="entry name" value="2Fe-2S_ferredoxin-like_sf"/>
</dbReference>
<dbReference type="InterPro" id="IPR012675">
    <property type="entry name" value="Beta-grasp_dom_sf"/>
</dbReference>
<dbReference type="PANTHER" id="PTHR44379">
    <property type="entry name" value="OXIDOREDUCTASE WITH IRON-SULFUR SUBUNIT"/>
    <property type="match status" value="1"/>
</dbReference>
<protein>
    <recommendedName>
        <fullName evidence="7">2Fe-2S ferredoxin-type domain-containing protein</fullName>
    </recommendedName>
</protein>
<dbReference type="PANTHER" id="PTHR44379:SF6">
    <property type="entry name" value="BLR6046 PROTEIN"/>
    <property type="match status" value="1"/>
</dbReference>
<feature type="compositionally biased region" description="Gly residues" evidence="6">
    <location>
        <begin position="163"/>
        <end position="179"/>
    </location>
</feature>
<evidence type="ECO:0000256" key="2">
    <source>
        <dbReference type="ARBA" id="ARBA00022723"/>
    </source>
</evidence>
<dbReference type="CDD" id="cd00207">
    <property type="entry name" value="fer2"/>
    <property type="match status" value="1"/>
</dbReference>
<keyword evidence="4" id="KW-0408">Iron</keyword>
<dbReference type="Gene3D" id="1.10.150.120">
    <property type="entry name" value="[2Fe-2S]-binding domain"/>
    <property type="match status" value="1"/>
</dbReference>
<evidence type="ECO:0000256" key="1">
    <source>
        <dbReference type="ARBA" id="ARBA00022714"/>
    </source>
</evidence>
<keyword evidence="5" id="KW-0411">Iron-sulfur</keyword>
<keyword evidence="9" id="KW-1185">Reference proteome</keyword>
<dbReference type="Pfam" id="PF00111">
    <property type="entry name" value="Fer2"/>
    <property type="match status" value="1"/>
</dbReference>
<evidence type="ECO:0000256" key="6">
    <source>
        <dbReference type="SAM" id="MobiDB-lite"/>
    </source>
</evidence>
<proteinExistence type="predicted"/>
<name>A0ABQ4E1S0_9ACTN</name>
<dbReference type="Pfam" id="PF01799">
    <property type="entry name" value="Fer2_2"/>
    <property type="match status" value="1"/>
</dbReference>
<dbReference type="Proteomes" id="UP000646749">
    <property type="component" value="Unassembled WGS sequence"/>
</dbReference>
<dbReference type="SUPFAM" id="SSF47741">
    <property type="entry name" value="CO dehydrogenase ISP C-domain like"/>
    <property type="match status" value="1"/>
</dbReference>
<reference evidence="8 9" key="1">
    <citation type="submission" date="2021-01" db="EMBL/GenBank/DDBJ databases">
        <title>Whole genome shotgun sequence of Plantactinospora endophytica NBRC 110450.</title>
        <authorList>
            <person name="Komaki H."/>
            <person name="Tamura T."/>
        </authorList>
    </citation>
    <scope>NUCLEOTIDE SEQUENCE [LARGE SCALE GENOMIC DNA]</scope>
    <source>
        <strain evidence="8 9">NBRC 110450</strain>
    </source>
</reference>
<evidence type="ECO:0000256" key="4">
    <source>
        <dbReference type="ARBA" id="ARBA00023004"/>
    </source>
</evidence>
<evidence type="ECO:0000256" key="5">
    <source>
        <dbReference type="ARBA" id="ARBA00023014"/>
    </source>
</evidence>
<dbReference type="Gene3D" id="3.10.20.30">
    <property type="match status" value="1"/>
</dbReference>
<feature type="compositionally biased region" description="Gly residues" evidence="6">
    <location>
        <begin position="197"/>
        <end position="217"/>
    </location>
</feature>
<dbReference type="SUPFAM" id="SSF54292">
    <property type="entry name" value="2Fe-2S ferredoxin-like"/>
    <property type="match status" value="1"/>
</dbReference>
<keyword evidence="3" id="KW-0560">Oxidoreductase</keyword>
<dbReference type="EMBL" id="BONW01000016">
    <property type="protein sequence ID" value="GIG88664.1"/>
    <property type="molecule type" value="Genomic_DNA"/>
</dbReference>